<organism evidence="2 3">
    <name type="scientific">Brenneria tiliae</name>
    <dbReference type="NCBI Taxonomy" id="2914984"/>
    <lineage>
        <taxon>Bacteria</taxon>
        <taxon>Pseudomonadati</taxon>
        <taxon>Pseudomonadota</taxon>
        <taxon>Gammaproteobacteria</taxon>
        <taxon>Enterobacterales</taxon>
        <taxon>Pectobacteriaceae</taxon>
        <taxon>Brenneria</taxon>
    </lineage>
</organism>
<dbReference type="Proteomes" id="UP001203069">
    <property type="component" value="Unassembled WGS sequence"/>
</dbReference>
<dbReference type="Pfam" id="PF25670">
    <property type="entry name" value="Phage_tail_C_2"/>
    <property type="match status" value="1"/>
</dbReference>
<comment type="caution">
    <text evidence="2">The sequence shown here is derived from an EMBL/GenBank/DDBJ whole genome shotgun (WGS) entry which is preliminary data.</text>
</comment>
<keyword evidence="3" id="KW-1185">Reference proteome</keyword>
<accession>A0ABT0MRJ2</accession>
<evidence type="ECO:0000313" key="2">
    <source>
        <dbReference type="EMBL" id="MCL2892461.1"/>
    </source>
</evidence>
<gene>
    <name evidence="2" type="ORF">MFP26_07100</name>
</gene>
<dbReference type="CDD" id="cd19958">
    <property type="entry name" value="pyocin_knob"/>
    <property type="match status" value="1"/>
</dbReference>
<evidence type="ECO:0000259" key="1">
    <source>
        <dbReference type="Pfam" id="PF25670"/>
    </source>
</evidence>
<proteinExistence type="predicted"/>
<dbReference type="RefSeq" id="WP_249244156.1">
    <property type="nucleotide sequence ID" value="NZ_JAKPBZ010000108.1"/>
</dbReference>
<evidence type="ECO:0000313" key="3">
    <source>
        <dbReference type="Proteomes" id="UP001203069"/>
    </source>
</evidence>
<name>A0ABT0MRJ2_9GAMM</name>
<feature type="domain" description="Phage tail protein C-terminal" evidence="1">
    <location>
        <begin position="200"/>
        <end position="332"/>
    </location>
</feature>
<protein>
    <submittedName>
        <fullName evidence="2">Pyocin knob domain-containing protein</fullName>
    </submittedName>
</protein>
<dbReference type="EMBL" id="JAKPBZ010000108">
    <property type="protein sequence ID" value="MCL2892461.1"/>
    <property type="molecule type" value="Genomic_DNA"/>
</dbReference>
<reference evidence="2 3" key="1">
    <citation type="submission" date="2022-02" db="EMBL/GenBank/DDBJ databases">
        <title>Description of Brenneria tiliae sp. nov. isolated from symptomatic Tilia x moltkei and Tilia x europaea trees in the UK.</title>
        <authorList>
            <person name="Kile H."/>
        </authorList>
    </citation>
    <scope>NUCLEOTIDE SEQUENCE [LARGE SCALE GENOMIC DNA]</scope>
    <source>
        <strain evidence="2 3">MC1SB4.1</strain>
    </source>
</reference>
<dbReference type="InterPro" id="IPR058008">
    <property type="entry name" value="Gp26_C"/>
</dbReference>
<sequence length="361" mass="38729">MNGTAILKLGDYGLGSSVPTRVTDLDTSSAGERCSFFAFAPNAVNAPVTGVGRGINISYDINAQTQLVFDHSTSLGVYYRTKRGGAWDQSWEKFWTSKSAPGCEGFSPELITGANYAGKYSFTSITGPQFSGMFSFEASDAINSNAPAWVTTWGVALRLRRYSGNTQTYDLILTSNNKFGIRRHTSPTAFADFELMHTGNTTVDANGFIKTASPVVKLFGDGSVETNDEAIGITAEKIETGEYRISGCLGFNADPAWGGAGGGIEIPTDINKQPLLWVDYEIEADGSIIIRTYHRTHPDVPEFARNNIDGVESGQPIDIPTGRWIDVRVQMPGSDSAADDSMSVATEATSAEVSVDSSMAN</sequence>